<proteinExistence type="inferred from homology"/>
<evidence type="ECO:0000256" key="14">
    <source>
        <dbReference type="ARBA" id="ARBA00032200"/>
    </source>
</evidence>
<dbReference type="GO" id="GO:0015986">
    <property type="term" value="P:proton motive force-driven ATP synthesis"/>
    <property type="evidence" value="ECO:0007669"/>
    <property type="project" value="InterPro"/>
</dbReference>
<keyword evidence="11" id="KW-0066">ATP synthesis</keyword>
<comment type="caution">
    <text evidence="19">The sequence shown here is derived from an EMBL/GenBank/DDBJ whole genome shotgun (WGS) entry which is preliminary data.</text>
</comment>
<dbReference type="GO" id="GO:0045259">
    <property type="term" value="C:proton-transporting ATP synthase complex"/>
    <property type="evidence" value="ECO:0007669"/>
    <property type="project" value="UniProtKB-KW"/>
</dbReference>
<evidence type="ECO:0000256" key="15">
    <source>
        <dbReference type="ARBA" id="ARBA00032887"/>
    </source>
</evidence>
<sequence length="114" mass="11203">MRNLLTLAVALCLVLGLTSFASAEEKPVATAGTAPATAVAPTKIINNTTAAIGMGLSVLGIGLGLGLIGFAALSGIARQPEQAGAIQGAMFIIAGLVEGAGIISLVLCLVTIFV</sequence>
<evidence type="ECO:0000313" key="20">
    <source>
        <dbReference type="Proteomes" id="UP000214646"/>
    </source>
</evidence>
<feature type="domain" description="V-ATPase proteolipid subunit C-like" evidence="18">
    <location>
        <begin position="50"/>
        <end position="110"/>
    </location>
</feature>
<evidence type="ECO:0000256" key="11">
    <source>
        <dbReference type="ARBA" id="ARBA00023310"/>
    </source>
</evidence>
<feature type="transmembrane region" description="Helical" evidence="16">
    <location>
        <begin position="51"/>
        <end position="77"/>
    </location>
</feature>
<protein>
    <recommendedName>
        <fullName evidence="14">ATP synthase F(0) sector subunit c</fullName>
    </recommendedName>
    <alternativeName>
        <fullName evidence="15">F-type ATPase subunit c</fullName>
    </alternativeName>
    <alternativeName>
        <fullName evidence="13">Lipid-binding protein</fullName>
    </alternativeName>
</protein>
<evidence type="ECO:0000256" key="12">
    <source>
        <dbReference type="ARBA" id="ARBA00025198"/>
    </source>
</evidence>
<comment type="function">
    <text evidence="12">F(1)F(0) ATP synthase produces ATP from ADP in the presence of a proton or sodium gradient. F-type ATPases consist of two structural domains, F(1) containing the extramembraneous catalytic core and F(0) containing the membrane proton channel, linked together by a central stalk and a peripheral stalk. During catalysis, ATP synthesis in the catalytic domain of F(1) is coupled via a rotary mechanism of the central stalk subunits to proton translocation.</text>
</comment>
<keyword evidence="20" id="KW-1185">Reference proteome</keyword>
<evidence type="ECO:0000256" key="4">
    <source>
        <dbReference type="ARBA" id="ARBA00022547"/>
    </source>
</evidence>
<dbReference type="InterPro" id="IPR002379">
    <property type="entry name" value="ATPase_proteolipid_c-like_dom"/>
</dbReference>
<dbReference type="InterPro" id="IPR035921">
    <property type="entry name" value="F/V-ATP_Csub_sf"/>
</dbReference>
<evidence type="ECO:0000256" key="1">
    <source>
        <dbReference type="ARBA" id="ARBA00004141"/>
    </source>
</evidence>
<dbReference type="InterPro" id="IPR005953">
    <property type="entry name" value="ATP_synth_csu_bac/chlpt"/>
</dbReference>
<dbReference type="Proteomes" id="UP000214646">
    <property type="component" value="Unassembled WGS sequence"/>
</dbReference>
<dbReference type="PRINTS" id="PR00124">
    <property type="entry name" value="ATPASEC"/>
</dbReference>
<keyword evidence="4" id="KW-0138">CF(0)</keyword>
<dbReference type="EMBL" id="NIDE01000001">
    <property type="protein sequence ID" value="OWK47150.1"/>
    <property type="molecule type" value="Genomic_DNA"/>
</dbReference>
<evidence type="ECO:0000256" key="2">
    <source>
        <dbReference type="ARBA" id="ARBA00006704"/>
    </source>
</evidence>
<dbReference type="InterPro" id="IPR000454">
    <property type="entry name" value="ATP_synth_F0_csu"/>
</dbReference>
<feature type="chain" id="PRO_5012058854" description="ATP synthase F(0) sector subunit c" evidence="17">
    <location>
        <begin position="24"/>
        <end position="114"/>
    </location>
</feature>
<evidence type="ECO:0000256" key="3">
    <source>
        <dbReference type="ARBA" id="ARBA00022448"/>
    </source>
</evidence>
<evidence type="ECO:0000259" key="18">
    <source>
        <dbReference type="Pfam" id="PF00137"/>
    </source>
</evidence>
<dbReference type="SUPFAM" id="SSF81333">
    <property type="entry name" value="F1F0 ATP synthase subunit C"/>
    <property type="match status" value="1"/>
</dbReference>
<keyword evidence="17" id="KW-0732">Signal</keyword>
<keyword evidence="7 16" id="KW-1133">Transmembrane helix</keyword>
<dbReference type="RefSeq" id="WP_193619369.1">
    <property type="nucleotide sequence ID" value="NZ_NIDE01000001.1"/>
</dbReference>
<keyword evidence="10 16" id="KW-0472">Membrane</keyword>
<evidence type="ECO:0000256" key="16">
    <source>
        <dbReference type="SAM" id="Phobius"/>
    </source>
</evidence>
<keyword evidence="3" id="KW-0813">Transport</keyword>
<evidence type="ECO:0000256" key="9">
    <source>
        <dbReference type="ARBA" id="ARBA00023121"/>
    </source>
</evidence>
<dbReference type="Gene3D" id="1.20.20.10">
    <property type="entry name" value="F1F0 ATP synthase subunit C"/>
    <property type="match status" value="1"/>
</dbReference>
<keyword evidence="8" id="KW-0406">Ion transport</keyword>
<feature type="signal peptide" evidence="17">
    <location>
        <begin position="1"/>
        <end position="23"/>
    </location>
</feature>
<keyword evidence="9" id="KW-0446">Lipid-binding</keyword>
<dbReference type="AlphaFoldDB" id="A0A225E079"/>
<evidence type="ECO:0000256" key="13">
    <source>
        <dbReference type="ARBA" id="ARBA00030961"/>
    </source>
</evidence>
<evidence type="ECO:0000256" key="10">
    <source>
        <dbReference type="ARBA" id="ARBA00023136"/>
    </source>
</evidence>
<dbReference type="InterPro" id="IPR020537">
    <property type="entry name" value="ATP_synth_F0_csu_DDCD_BS"/>
</dbReference>
<name>A0A225E079_9BACT</name>
<accession>A0A225E079</accession>
<reference evidence="20" key="1">
    <citation type="submission" date="2017-06" db="EMBL/GenBank/DDBJ databases">
        <title>Genome analysis of Fimbriiglobus ruber SP5, the first member of the order Planctomycetales with confirmed chitinolytic capability.</title>
        <authorList>
            <person name="Ravin N.V."/>
            <person name="Rakitin A.L."/>
            <person name="Ivanova A.A."/>
            <person name="Beletsky A.V."/>
            <person name="Kulichevskaya I.S."/>
            <person name="Mardanov A.V."/>
            <person name="Dedysh S.N."/>
        </authorList>
    </citation>
    <scope>NUCLEOTIDE SEQUENCE [LARGE SCALE GENOMIC DNA]</scope>
    <source>
        <strain evidence="20">SP5</strain>
    </source>
</reference>
<evidence type="ECO:0000313" key="19">
    <source>
        <dbReference type="EMBL" id="OWK47150.1"/>
    </source>
</evidence>
<evidence type="ECO:0000256" key="7">
    <source>
        <dbReference type="ARBA" id="ARBA00022989"/>
    </source>
</evidence>
<dbReference type="GO" id="GO:0008289">
    <property type="term" value="F:lipid binding"/>
    <property type="evidence" value="ECO:0007669"/>
    <property type="project" value="UniProtKB-KW"/>
</dbReference>
<comment type="similarity">
    <text evidence="2">Belongs to the ATPase C chain family.</text>
</comment>
<evidence type="ECO:0000256" key="6">
    <source>
        <dbReference type="ARBA" id="ARBA00022781"/>
    </source>
</evidence>
<feature type="transmembrane region" description="Helical" evidence="16">
    <location>
        <begin position="89"/>
        <end position="113"/>
    </location>
</feature>
<dbReference type="GO" id="GO:0015078">
    <property type="term" value="F:proton transmembrane transporter activity"/>
    <property type="evidence" value="ECO:0007669"/>
    <property type="project" value="InterPro"/>
</dbReference>
<evidence type="ECO:0000256" key="8">
    <source>
        <dbReference type="ARBA" id="ARBA00023065"/>
    </source>
</evidence>
<keyword evidence="5 16" id="KW-0812">Transmembrane</keyword>
<dbReference type="GO" id="GO:0033177">
    <property type="term" value="C:proton-transporting two-sector ATPase complex, proton-transporting domain"/>
    <property type="evidence" value="ECO:0007669"/>
    <property type="project" value="InterPro"/>
</dbReference>
<dbReference type="Pfam" id="PF00137">
    <property type="entry name" value="ATP-synt_C"/>
    <property type="match status" value="1"/>
</dbReference>
<comment type="subcellular location">
    <subcellularLocation>
        <location evidence="1">Membrane</location>
        <topology evidence="1">Multi-pass membrane protein</topology>
    </subcellularLocation>
</comment>
<dbReference type="PROSITE" id="PS00605">
    <property type="entry name" value="ATPASE_C"/>
    <property type="match status" value="1"/>
</dbReference>
<organism evidence="19 20">
    <name type="scientific">Fimbriiglobus ruber</name>
    <dbReference type="NCBI Taxonomy" id="1908690"/>
    <lineage>
        <taxon>Bacteria</taxon>
        <taxon>Pseudomonadati</taxon>
        <taxon>Planctomycetota</taxon>
        <taxon>Planctomycetia</taxon>
        <taxon>Gemmatales</taxon>
        <taxon>Gemmataceae</taxon>
        <taxon>Fimbriiglobus</taxon>
    </lineage>
</organism>
<keyword evidence="6" id="KW-0375">Hydrogen ion transport</keyword>
<evidence type="ECO:0000256" key="5">
    <source>
        <dbReference type="ARBA" id="ARBA00022692"/>
    </source>
</evidence>
<dbReference type="InterPro" id="IPR038662">
    <property type="entry name" value="ATP_synth_F0_csu_sf"/>
</dbReference>
<gene>
    <name evidence="19" type="ORF">FRUB_00849</name>
</gene>
<evidence type="ECO:0000256" key="17">
    <source>
        <dbReference type="SAM" id="SignalP"/>
    </source>
</evidence>
<dbReference type="NCBIfam" id="TIGR01260">
    <property type="entry name" value="ATP_synt_c"/>
    <property type="match status" value="1"/>
</dbReference>